<evidence type="ECO:0000256" key="9">
    <source>
        <dbReference type="ARBA" id="ARBA00023224"/>
    </source>
</evidence>
<dbReference type="InterPro" id="IPR004117">
    <property type="entry name" value="7tm6_olfct_rcpt"/>
</dbReference>
<evidence type="ECO:0000256" key="8">
    <source>
        <dbReference type="ARBA" id="ARBA00023170"/>
    </source>
</evidence>
<evidence type="ECO:0000256" key="10">
    <source>
        <dbReference type="RuleBase" id="RU351113"/>
    </source>
</evidence>
<keyword evidence="8 10" id="KW-0675">Receptor</keyword>
<dbReference type="AlphaFoldDB" id="A0AAW2FNL6"/>
<protein>
    <recommendedName>
        <fullName evidence="10">Odorant receptor</fullName>
    </recommendedName>
</protein>
<evidence type="ECO:0000256" key="3">
    <source>
        <dbReference type="ARBA" id="ARBA00022606"/>
    </source>
</evidence>
<evidence type="ECO:0000256" key="4">
    <source>
        <dbReference type="ARBA" id="ARBA00022692"/>
    </source>
</evidence>
<dbReference type="Pfam" id="PF02949">
    <property type="entry name" value="7tm_6"/>
    <property type="match status" value="1"/>
</dbReference>
<feature type="transmembrane region" description="Helical" evidence="10">
    <location>
        <begin position="125"/>
        <end position="145"/>
    </location>
</feature>
<feature type="transmembrane region" description="Helical" evidence="10">
    <location>
        <begin position="166"/>
        <end position="185"/>
    </location>
</feature>
<keyword evidence="12" id="KW-1185">Reference proteome</keyword>
<keyword evidence="6 10" id="KW-1133">Transmembrane helix</keyword>
<organism evidence="11 12">
    <name type="scientific">Cardiocondyla obscurior</name>
    <dbReference type="NCBI Taxonomy" id="286306"/>
    <lineage>
        <taxon>Eukaryota</taxon>
        <taxon>Metazoa</taxon>
        <taxon>Ecdysozoa</taxon>
        <taxon>Arthropoda</taxon>
        <taxon>Hexapoda</taxon>
        <taxon>Insecta</taxon>
        <taxon>Pterygota</taxon>
        <taxon>Neoptera</taxon>
        <taxon>Endopterygota</taxon>
        <taxon>Hymenoptera</taxon>
        <taxon>Apocrita</taxon>
        <taxon>Aculeata</taxon>
        <taxon>Formicoidea</taxon>
        <taxon>Formicidae</taxon>
        <taxon>Myrmicinae</taxon>
        <taxon>Cardiocondyla</taxon>
    </lineage>
</organism>
<dbReference type="GO" id="GO:0005886">
    <property type="term" value="C:plasma membrane"/>
    <property type="evidence" value="ECO:0007669"/>
    <property type="project" value="UniProtKB-SubCell"/>
</dbReference>
<name>A0AAW2FNL6_9HYME</name>
<evidence type="ECO:0000256" key="5">
    <source>
        <dbReference type="ARBA" id="ARBA00022725"/>
    </source>
</evidence>
<evidence type="ECO:0000256" key="2">
    <source>
        <dbReference type="ARBA" id="ARBA00022475"/>
    </source>
</evidence>
<dbReference type="GO" id="GO:0007165">
    <property type="term" value="P:signal transduction"/>
    <property type="evidence" value="ECO:0007669"/>
    <property type="project" value="UniProtKB-KW"/>
</dbReference>
<evidence type="ECO:0000256" key="1">
    <source>
        <dbReference type="ARBA" id="ARBA00004651"/>
    </source>
</evidence>
<feature type="transmembrane region" description="Helical" evidence="10">
    <location>
        <begin position="274"/>
        <end position="294"/>
    </location>
</feature>
<comment type="similarity">
    <text evidence="10">Belongs to the insect chemoreceptor superfamily. Heteromeric odorant receptor channel (TC 1.A.69) family.</text>
</comment>
<dbReference type="GO" id="GO:0005549">
    <property type="term" value="F:odorant binding"/>
    <property type="evidence" value="ECO:0007669"/>
    <property type="project" value="InterPro"/>
</dbReference>
<proteinExistence type="inferred from homology"/>
<comment type="caution">
    <text evidence="11">The sequence shown here is derived from an EMBL/GenBank/DDBJ whole genome shotgun (WGS) entry which is preliminary data.</text>
</comment>
<dbReference type="Proteomes" id="UP001430953">
    <property type="component" value="Unassembled WGS sequence"/>
</dbReference>
<keyword evidence="4 10" id="KW-0812">Transmembrane</keyword>
<evidence type="ECO:0000256" key="7">
    <source>
        <dbReference type="ARBA" id="ARBA00023136"/>
    </source>
</evidence>
<keyword evidence="7 10" id="KW-0472">Membrane</keyword>
<sequence length="383" mass="44681">MRILDSTFKFLTFCGCWRPDSWSSPCKRIIYHMHTFVVVMLINTFTLSQLLDIILTVDNADDFTDNFYVLLAMVVSCCKLCSMLVNQKNIATLTNILTERPCKPLEQKEMDIYLKYDKSAQTNTIHYAILVESTCVCITLTSLLTDFRRKTLTFRAWLPYDYSPPMLFYITYVHQLISLIIASILNVACDGLICGFLLHICCQIKILESRLKRIAHKPDILNVCIQQHNRIFDFAVTINDKFRFTIASQFIMSTLVVCFTLYQLTRSTSTNAKYIQLALYMCSMLTQIFFFCWYGNEVKLKSRELVNYIFEMDWCTLDVNVKKALLLIMRRSTMPIEFTSAYIISMNLDSFVGVSIKCFFFFYTGLNENLIYIQYFSNSFQVN</sequence>
<feature type="transmembrane region" description="Helical" evidence="10">
    <location>
        <begin position="244"/>
        <end position="262"/>
    </location>
</feature>
<dbReference type="PANTHER" id="PTHR21137:SF35">
    <property type="entry name" value="ODORANT RECEPTOR 19A-RELATED"/>
    <property type="match status" value="1"/>
</dbReference>
<accession>A0AAW2FNL6</accession>
<comment type="caution">
    <text evidence="10">Lacks conserved residue(s) required for the propagation of feature annotation.</text>
</comment>
<dbReference type="GO" id="GO:0004984">
    <property type="term" value="F:olfactory receptor activity"/>
    <property type="evidence" value="ECO:0007669"/>
    <property type="project" value="InterPro"/>
</dbReference>
<keyword evidence="2" id="KW-1003">Cell membrane</keyword>
<feature type="transmembrane region" description="Helical" evidence="10">
    <location>
        <begin position="29"/>
        <end position="55"/>
    </location>
</feature>
<reference evidence="11 12" key="1">
    <citation type="submission" date="2023-03" db="EMBL/GenBank/DDBJ databases">
        <title>High recombination rates correlate with genetic variation in Cardiocondyla obscurior ants.</title>
        <authorList>
            <person name="Errbii M."/>
        </authorList>
    </citation>
    <scope>NUCLEOTIDE SEQUENCE [LARGE SCALE GENOMIC DNA]</scope>
    <source>
        <strain evidence="11">Alpha-2009</strain>
        <tissue evidence="11">Whole body</tissue>
    </source>
</reference>
<dbReference type="EMBL" id="JADYXP020000010">
    <property type="protein sequence ID" value="KAL0116279.1"/>
    <property type="molecule type" value="Genomic_DNA"/>
</dbReference>
<keyword evidence="3 10" id="KW-0716">Sensory transduction</keyword>
<evidence type="ECO:0000313" key="11">
    <source>
        <dbReference type="EMBL" id="KAL0116279.1"/>
    </source>
</evidence>
<comment type="subcellular location">
    <subcellularLocation>
        <location evidence="1 10">Cell membrane</location>
        <topology evidence="1 10">Multi-pass membrane protein</topology>
    </subcellularLocation>
</comment>
<evidence type="ECO:0000256" key="6">
    <source>
        <dbReference type="ARBA" id="ARBA00022989"/>
    </source>
</evidence>
<evidence type="ECO:0000313" key="12">
    <source>
        <dbReference type="Proteomes" id="UP001430953"/>
    </source>
</evidence>
<dbReference type="PANTHER" id="PTHR21137">
    <property type="entry name" value="ODORANT RECEPTOR"/>
    <property type="match status" value="1"/>
</dbReference>
<keyword evidence="9 10" id="KW-0807">Transducer</keyword>
<gene>
    <name evidence="11" type="ORF">PUN28_011243</name>
</gene>
<keyword evidence="5 10" id="KW-0552">Olfaction</keyword>
<feature type="transmembrane region" description="Helical" evidence="10">
    <location>
        <begin position="67"/>
        <end position="85"/>
    </location>
</feature>